<dbReference type="NCBIfam" id="TIGR01499">
    <property type="entry name" value="folC"/>
    <property type="match status" value="1"/>
</dbReference>
<comment type="pathway">
    <text evidence="2">Cofactor biosynthesis; tetrahydrofolate biosynthesis; 7,8-dihydrofolate from 2-amino-4-hydroxy-6-hydroxymethyl-7,8-dihydropteridine diphosphate and 4-aminobenzoate: step 2/2.</text>
</comment>
<dbReference type="GO" id="GO:0046656">
    <property type="term" value="P:folic acid biosynthetic process"/>
    <property type="evidence" value="ECO:0007669"/>
    <property type="project" value="UniProtKB-KW"/>
</dbReference>
<keyword evidence="10 21" id="KW-0547">Nucleotide-binding</keyword>
<keyword evidence="13" id="KW-0289">Folate biosynthesis</keyword>
<evidence type="ECO:0000256" key="2">
    <source>
        <dbReference type="ARBA" id="ARBA00004799"/>
    </source>
</evidence>
<evidence type="ECO:0000259" key="22">
    <source>
        <dbReference type="Pfam" id="PF02875"/>
    </source>
</evidence>
<dbReference type="SUPFAM" id="SSF53623">
    <property type="entry name" value="MurD-like peptide ligases, catalytic domain"/>
    <property type="match status" value="1"/>
</dbReference>
<comment type="pathway">
    <text evidence="3">Cofactor biosynthesis; tetrahydrofolylpolyglutamate biosynthesis.</text>
</comment>
<evidence type="ECO:0000256" key="9">
    <source>
        <dbReference type="ARBA" id="ARBA00022723"/>
    </source>
</evidence>
<evidence type="ECO:0000256" key="19">
    <source>
        <dbReference type="ARBA" id="ARBA00049035"/>
    </source>
</evidence>
<evidence type="ECO:0000256" key="7">
    <source>
        <dbReference type="ARBA" id="ARBA00019357"/>
    </source>
</evidence>
<comment type="caution">
    <text evidence="24">The sequence shown here is derived from an EMBL/GenBank/DDBJ whole genome shotgun (WGS) entry which is preliminary data.</text>
</comment>
<evidence type="ECO:0000256" key="18">
    <source>
        <dbReference type="ARBA" id="ARBA00047808"/>
    </source>
</evidence>
<comment type="catalytic activity">
    <reaction evidence="18">
        <text>10-formyltetrahydrofolyl-(gamma-L-Glu)(n) + L-glutamate + ATP = 10-formyltetrahydrofolyl-(gamma-L-Glu)(n+1) + ADP + phosphate + H(+)</text>
        <dbReference type="Rhea" id="RHEA:51904"/>
        <dbReference type="Rhea" id="RHEA-COMP:13088"/>
        <dbReference type="Rhea" id="RHEA-COMP:14300"/>
        <dbReference type="ChEBI" id="CHEBI:15378"/>
        <dbReference type="ChEBI" id="CHEBI:29985"/>
        <dbReference type="ChEBI" id="CHEBI:30616"/>
        <dbReference type="ChEBI" id="CHEBI:43474"/>
        <dbReference type="ChEBI" id="CHEBI:134413"/>
        <dbReference type="ChEBI" id="CHEBI:456216"/>
        <dbReference type="EC" id="6.3.2.17"/>
    </reaction>
</comment>
<dbReference type="Pfam" id="PF02875">
    <property type="entry name" value="Mur_ligase_C"/>
    <property type="match status" value="1"/>
</dbReference>
<organism evidence="24">
    <name type="scientific">Candidatus Atribacter allofermentans</name>
    <dbReference type="NCBI Taxonomy" id="1852833"/>
    <lineage>
        <taxon>Bacteria</taxon>
        <taxon>Pseudomonadati</taxon>
        <taxon>Atribacterota</taxon>
        <taxon>Atribacteria</taxon>
        <taxon>Atribacterales</taxon>
        <taxon>Atribacteraceae</taxon>
        <taxon>Atribacter</taxon>
    </lineage>
</organism>
<dbReference type="Pfam" id="PF08245">
    <property type="entry name" value="Mur_ligase_M"/>
    <property type="match status" value="1"/>
</dbReference>
<dbReference type="InterPro" id="IPR036565">
    <property type="entry name" value="Mur-like_cat_sf"/>
</dbReference>
<dbReference type="PANTHER" id="PTHR11136">
    <property type="entry name" value="FOLYLPOLYGLUTAMATE SYNTHASE-RELATED"/>
    <property type="match status" value="1"/>
</dbReference>
<dbReference type="PROSITE" id="PS01011">
    <property type="entry name" value="FOLYLPOLYGLU_SYNT_1"/>
    <property type="match status" value="1"/>
</dbReference>
<comment type="catalytic activity">
    <reaction evidence="17">
        <text>(6S)-5,6,7,8-tetrahydrofolyl-(gamma-L-Glu)(n) + L-glutamate + ATP = (6S)-5,6,7,8-tetrahydrofolyl-(gamma-L-Glu)(n+1) + ADP + phosphate + H(+)</text>
        <dbReference type="Rhea" id="RHEA:10580"/>
        <dbReference type="Rhea" id="RHEA-COMP:14738"/>
        <dbReference type="Rhea" id="RHEA-COMP:14740"/>
        <dbReference type="ChEBI" id="CHEBI:15378"/>
        <dbReference type="ChEBI" id="CHEBI:29985"/>
        <dbReference type="ChEBI" id="CHEBI:30616"/>
        <dbReference type="ChEBI" id="CHEBI:43474"/>
        <dbReference type="ChEBI" id="CHEBI:141005"/>
        <dbReference type="ChEBI" id="CHEBI:456216"/>
        <dbReference type="EC" id="6.3.2.17"/>
    </reaction>
</comment>
<dbReference type="AlphaFoldDB" id="A0A1V5SKA7"/>
<proteinExistence type="inferred from homology"/>
<keyword evidence="8 21" id="KW-0436">Ligase</keyword>
<dbReference type="GO" id="GO:0005524">
    <property type="term" value="F:ATP binding"/>
    <property type="evidence" value="ECO:0007669"/>
    <property type="project" value="UniProtKB-KW"/>
</dbReference>
<keyword evidence="12" id="KW-0460">Magnesium</keyword>
<evidence type="ECO:0000256" key="3">
    <source>
        <dbReference type="ARBA" id="ARBA00005150"/>
    </source>
</evidence>
<reference evidence="24" key="1">
    <citation type="submission" date="2017-02" db="EMBL/GenBank/DDBJ databases">
        <title>Delving into the versatile metabolic prowess of the omnipresent phylum Bacteroidetes.</title>
        <authorList>
            <person name="Nobu M.K."/>
            <person name="Mei R."/>
            <person name="Narihiro T."/>
            <person name="Kuroda K."/>
            <person name="Liu W.-T."/>
        </authorList>
    </citation>
    <scope>NUCLEOTIDE SEQUENCE</scope>
    <source>
        <strain evidence="24">ADurb.Bin276</strain>
    </source>
</reference>
<dbReference type="GO" id="GO:0005737">
    <property type="term" value="C:cytoplasm"/>
    <property type="evidence" value="ECO:0007669"/>
    <property type="project" value="TreeGrafter"/>
</dbReference>
<feature type="domain" description="Mur ligase central" evidence="23">
    <location>
        <begin position="50"/>
        <end position="278"/>
    </location>
</feature>
<evidence type="ECO:0000313" key="24">
    <source>
        <dbReference type="EMBL" id="OQA54917.1"/>
    </source>
</evidence>
<dbReference type="EC" id="6.3.2.12" evidence="5"/>
<dbReference type="SUPFAM" id="SSF53244">
    <property type="entry name" value="MurD-like peptide ligases, peptide-binding domain"/>
    <property type="match status" value="1"/>
</dbReference>
<feature type="domain" description="Mur ligase C-terminal" evidence="22">
    <location>
        <begin position="302"/>
        <end position="414"/>
    </location>
</feature>
<comment type="catalytic activity">
    <reaction evidence="20">
        <text>7,8-dihydropteroate + L-glutamate + ATP = 7,8-dihydrofolate + ADP + phosphate + H(+)</text>
        <dbReference type="Rhea" id="RHEA:23584"/>
        <dbReference type="ChEBI" id="CHEBI:15378"/>
        <dbReference type="ChEBI" id="CHEBI:17839"/>
        <dbReference type="ChEBI" id="CHEBI:29985"/>
        <dbReference type="ChEBI" id="CHEBI:30616"/>
        <dbReference type="ChEBI" id="CHEBI:43474"/>
        <dbReference type="ChEBI" id="CHEBI:57451"/>
        <dbReference type="ChEBI" id="CHEBI:456216"/>
        <dbReference type="EC" id="6.3.2.12"/>
    </reaction>
</comment>
<evidence type="ECO:0000256" key="5">
    <source>
        <dbReference type="ARBA" id="ARBA00013023"/>
    </source>
</evidence>
<evidence type="ECO:0000256" key="21">
    <source>
        <dbReference type="PIRNR" id="PIRNR001563"/>
    </source>
</evidence>
<dbReference type="Gene3D" id="3.40.1190.10">
    <property type="entry name" value="Mur-like, catalytic domain"/>
    <property type="match status" value="1"/>
</dbReference>
<dbReference type="PANTHER" id="PTHR11136:SF0">
    <property type="entry name" value="DIHYDROFOLATE SYNTHETASE-RELATED"/>
    <property type="match status" value="1"/>
</dbReference>
<evidence type="ECO:0000256" key="13">
    <source>
        <dbReference type="ARBA" id="ARBA00022909"/>
    </source>
</evidence>
<comment type="catalytic activity">
    <reaction evidence="19">
        <text>(6R)-5,10-methylenetetrahydrofolyl-(gamma-L-Glu)(n) + L-glutamate + ATP = (6R)-5,10-methylenetetrahydrofolyl-(gamma-L-Glu)(n+1) + ADP + phosphate + H(+)</text>
        <dbReference type="Rhea" id="RHEA:51912"/>
        <dbReference type="Rhea" id="RHEA-COMP:13257"/>
        <dbReference type="Rhea" id="RHEA-COMP:13258"/>
        <dbReference type="ChEBI" id="CHEBI:15378"/>
        <dbReference type="ChEBI" id="CHEBI:29985"/>
        <dbReference type="ChEBI" id="CHEBI:30616"/>
        <dbReference type="ChEBI" id="CHEBI:43474"/>
        <dbReference type="ChEBI" id="CHEBI:136572"/>
        <dbReference type="ChEBI" id="CHEBI:456216"/>
        <dbReference type="EC" id="6.3.2.17"/>
    </reaction>
</comment>
<accession>A0A1V5SKA7</accession>
<evidence type="ECO:0000259" key="23">
    <source>
        <dbReference type="Pfam" id="PF08245"/>
    </source>
</evidence>
<comment type="similarity">
    <text evidence="4 21">Belongs to the folylpolyglutamate synthase family.</text>
</comment>
<dbReference type="Proteomes" id="UP000485569">
    <property type="component" value="Unassembled WGS sequence"/>
</dbReference>
<evidence type="ECO:0000256" key="11">
    <source>
        <dbReference type="ARBA" id="ARBA00022840"/>
    </source>
</evidence>
<evidence type="ECO:0000256" key="14">
    <source>
        <dbReference type="ARBA" id="ARBA00030048"/>
    </source>
</evidence>
<dbReference type="InterPro" id="IPR018109">
    <property type="entry name" value="Folylpolyglutamate_synth_CS"/>
</dbReference>
<evidence type="ECO:0000256" key="10">
    <source>
        <dbReference type="ARBA" id="ARBA00022741"/>
    </source>
</evidence>
<dbReference type="InterPro" id="IPR013221">
    <property type="entry name" value="Mur_ligase_cen"/>
</dbReference>
<evidence type="ECO:0000256" key="12">
    <source>
        <dbReference type="ARBA" id="ARBA00022842"/>
    </source>
</evidence>
<dbReference type="InterPro" id="IPR001645">
    <property type="entry name" value="Folylpolyglutamate_synth"/>
</dbReference>
<dbReference type="InterPro" id="IPR036615">
    <property type="entry name" value="Mur_ligase_C_dom_sf"/>
</dbReference>
<evidence type="ECO:0000256" key="20">
    <source>
        <dbReference type="ARBA" id="ARBA00049161"/>
    </source>
</evidence>
<evidence type="ECO:0000256" key="4">
    <source>
        <dbReference type="ARBA" id="ARBA00008276"/>
    </source>
</evidence>
<protein>
    <recommendedName>
        <fullName evidence="7">Dihydrofolate synthase/folylpolyglutamate synthase</fullName>
        <ecNumber evidence="5">6.3.2.12</ecNumber>
        <ecNumber evidence="6">6.3.2.17</ecNumber>
    </recommendedName>
    <alternativeName>
        <fullName evidence="16">Folylpoly-gamma-glutamate synthetase-dihydrofolate synthetase</fullName>
    </alternativeName>
    <alternativeName>
        <fullName evidence="14">Folylpolyglutamate synthetase</fullName>
    </alternativeName>
    <alternativeName>
        <fullName evidence="15">Tetrahydrofolylpolyglutamate synthase</fullName>
    </alternativeName>
</protein>
<comment type="function">
    <text evidence="1">Functions in two distinct reactions of the de novo folate biosynthetic pathway. Catalyzes the addition of a glutamate residue to dihydropteroate (7,8-dihydropteroate or H2Pte) to form dihydrofolate (7,8-dihydrofolate monoglutamate or H2Pte-Glu). Also catalyzes successive additions of L-glutamate to tetrahydrofolate or 10-formyltetrahydrofolate or 5,10-methylenetetrahydrofolate, leading to folylpolyglutamate derivatives.</text>
</comment>
<evidence type="ECO:0000256" key="15">
    <source>
        <dbReference type="ARBA" id="ARBA00030592"/>
    </source>
</evidence>
<dbReference type="EMBL" id="MWBQ01000189">
    <property type="protein sequence ID" value="OQA54917.1"/>
    <property type="molecule type" value="Genomic_DNA"/>
</dbReference>
<dbReference type="InterPro" id="IPR004101">
    <property type="entry name" value="Mur_ligase_C"/>
</dbReference>
<dbReference type="EC" id="6.3.2.17" evidence="6"/>
<dbReference type="GO" id="GO:0008841">
    <property type="term" value="F:dihydrofolate synthase activity"/>
    <property type="evidence" value="ECO:0007669"/>
    <property type="project" value="UniProtKB-EC"/>
</dbReference>
<keyword evidence="9" id="KW-0479">Metal-binding</keyword>
<dbReference type="PIRSF" id="PIRSF001563">
    <property type="entry name" value="Folylpolyglu_synth"/>
    <property type="match status" value="1"/>
</dbReference>
<dbReference type="GO" id="GO:0046872">
    <property type="term" value="F:metal ion binding"/>
    <property type="evidence" value="ECO:0007669"/>
    <property type="project" value="UniProtKB-KW"/>
</dbReference>
<evidence type="ECO:0000256" key="6">
    <source>
        <dbReference type="ARBA" id="ARBA00013025"/>
    </source>
</evidence>
<gene>
    <name evidence="24" type="primary">fgs</name>
    <name evidence="24" type="ORF">BWY41_01831</name>
</gene>
<name>A0A1V5SKA7_9BACT</name>
<dbReference type="Gene3D" id="3.90.190.20">
    <property type="entry name" value="Mur ligase, C-terminal domain"/>
    <property type="match status" value="1"/>
</dbReference>
<keyword evidence="11 21" id="KW-0067">ATP-binding</keyword>
<sequence>MNFQESIQALYSLINYEKTDFSYTDLKLDRMREFMTLLEHPDTHSPVILVAGTKGKGSTCYYLERILASQQKKCGLYIKPHLLTFRERLRFNGEIIQPEELAQLVTDIFPVINHMEKYSLYGKPTYFEVSVALAFQYFKKRKADYSIMEVGLGGRLDATNVANPILTVITPISYDHTEILGETIPQIAQEKAGILRPYIPLILGLQEKKSAKTTIMQVVENLRVPVFPLEDYYTYRIRSRSANGSVFELLAKSGREGIFSLPLLGDQQVENFLTALLSAEHLGYLPSNQQLQNLLNEAVWPGRIQVIGSSPLTIFDVAHNQASFATLCHTLRDYLGIKKAVFLLGFLNGKDFPGIAEELFQMESRVILTTPFNPKAALPADIVHFFAPLIPHHEVINDPYQAWEKALQYATEFHLPLVVAGSFYLAKLLSDKLNVTLSKEEVEL</sequence>
<evidence type="ECO:0000256" key="17">
    <source>
        <dbReference type="ARBA" id="ARBA00047493"/>
    </source>
</evidence>
<evidence type="ECO:0000256" key="8">
    <source>
        <dbReference type="ARBA" id="ARBA00022598"/>
    </source>
</evidence>
<dbReference type="GO" id="GO:0004326">
    <property type="term" value="F:tetrahydrofolylpolyglutamate synthase activity"/>
    <property type="evidence" value="ECO:0007669"/>
    <property type="project" value="UniProtKB-EC"/>
</dbReference>
<evidence type="ECO:0000256" key="1">
    <source>
        <dbReference type="ARBA" id="ARBA00002714"/>
    </source>
</evidence>
<evidence type="ECO:0000256" key="16">
    <source>
        <dbReference type="ARBA" id="ARBA00032510"/>
    </source>
</evidence>